<evidence type="ECO:0000256" key="5">
    <source>
        <dbReference type="ARBA" id="ARBA00022801"/>
    </source>
</evidence>
<evidence type="ECO:0000256" key="11">
    <source>
        <dbReference type="ARBA" id="ARBA00093271"/>
    </source>
</evidence>
<dbReference type="EMBL" id="JAEPQZ010000003">
    <property type="protein sequence ID" value="KAG2183537.1"/>
    <property type="molecule type" value="Genomic_DNA"/>
</dbReference>
<reference evidence="14" key="1">
    <citation type="submission" date="2020-12" db="EMBL/GenBank/DDBJ databases">
        <title>Metabolic potential, ecology and presence of endohyphal bacteria is reflected in genomic diversity of Mucoromycotina.</title>
        <authorList>
            <person name="Muszewska A."/>
            <person name="Okrasinska A."/>
            <person name="Steczkiewicz K."/>
            <person name="Drgas O."/>
            <person name="Orlowska M."/>
            <person name="Perlinska-Lenart U."/>
            <person name="Aleksandrzak-Piekarczyk T."/>
            <person name="Szatraj K."/>
            <person name="Zielenkiewicz U."/>
            <person name="Pilsyk S."/>
            <person name="Malc E."/>
            <person name="Mieczkowski P."/>
            <person name="Kruszewska J.S."/>
            <person name="Biernat P."/>
            <person name="Pawlowska J."/>
        </authorList>
    </citation>
    <scope>NUCLEOTIDE SEQUENCE</scope>
    <source>
        <strain evidence="14">WA0000067209</strain>
    </source>
</reference>
<sequence>MLTCSRHSVFVTGNKYKLMEVQAILKGTVDLESHKVDLPELQGTPEDIAAEKCRIAAEKLQGPCITEDTCLCYNAMNGLPGPYIKWFMESIGHEGLNRMLDGFQDKTAYALCTFAYSKGPGHDPVIFDGKTPGRIVPARGPPDFGWDAVFEPDGFDQTYAELDKDVKNTISHRFRALEKLQAYLAAEKASE</sequence>
<dbReference type="EC" id="3.6.1.66" evidence="12"/>
<evidence type="ECO:0000256" key="4">
    <source>
        <dbReference type="ARBA" id="ARBA00022741"/>
    </source>
</evidence>
<evidence type="ECO:0000256" key="12">
    <source>
        <dbReference type="HAMAP-Rule" id="MF_03148"/>
    </source>
</evidence>
<keyword evidence="15" id="KW-1185">Reference proteome</keyword>
<comment type="caution">
    <text evidence="14">The sequence shown here is derived from an EMBL/GenBank/DDBJ whole genome shotgun (WGS) entry which is preliminary data.</text>
</comment>
<dbReference type="SUPFAM" id="SSF52972">
    <property type="entry name" value="ITPase-like"/>
    <property type="match status" value="1"/>
</dbReference>
<comment type="catalytic activity">
    <reaction evidence="9">
        <text>ITP + H2O = IMP + diphosphate + H(+)</text>
        <dbReference type="Rhea" id="RHEA:29399"/>
        <dbReference type="ChEBI" id="CHEBI:15377"/>
        <dbReference type="ChEBI" id="CHEBI:15378"/>
        <dbReference type="ChEBI" id="CHEBI:33019"/>
        <dbReference type="ChEBI" id="CHEBI:58053"/>
        <dbReference type="ChEBI" id="CHEBI:61402"/>
        <dbReference type="EC" id="3.6.1.66"/>
    </reaction>
    <physiologicalReaction direction="left-to-right" evidence="9">
        <dbReference type="Rhea" id="RHEA:29400"/>
    </physiologicalReaction>
</comment>
<dbReference type="PANTHER" id="PTHR11067:SF9">
    <property type="entry name" value="INOSINE TRIPHOSPHATE PYROPHOSPHATASE"/>
    <property type="match status" value="1"/>
</dbReference>
<dbReference type="Pfam" id="PF01725">
    <property type="entry name" value="Ham1p_like"/>
    <property type="match status" value="1"/>
</dbReference>
<comment type="similarity">
    <text evidence="1 12 13">Belongs to the HAM1 NTPase family.</text>
</comment>
<evidence type="ECO:0000256" key="10">
    <source>
        <dbReference type="ARBA" id="ARBA00093255"/>
    </source>
</evidence>
<dbReference type="GO" id="GO:0036222">
    <property type="term" value="F:XTP diphosphatase activity"/>
    <property type="evidence" value="ECO:0007669"/>
    <property type="project" value="UniProtKB-UniRule"/>
</dbReference>
<accession>A0A8H7PZX9</accession>
<dbReference type="NCBIfam" id="TIGR00042">
    <property type="entry name" value="RdgB/HAM1 family non-canonical purine NTP pyrophosphatase"/>
    <property type="match status" value="1"/>
</dbReference>
<comment type="cofactor">
    <cofactor evidence="12">
        <name>Mg(2+)</name>
        <dbReference type="ChEBI" id="CHEBI:18420"/>
    </cofactor>
    <cofactor evidence="12">
        <name>Mn(2+)</name>
        <dbReference type="ChEBI" id="CHEBI:29035"/>
    </cofactor>
    <text evidence="12">Binds 1 divalent metal cation per subunit; can use either Mg(2+) or Mn(2+).</text>
</comment>
<feature type="binding site" evidence="12">
    <location>
        <position position="40"/>
    </location>
    <ligand>
        <name>Mg(2+)</name>
        <dbReference type="ChEBI" id="CHEBI:18420"/>
    </ligand>
</feature>
<evidence type="ECO:0000256" key="9">
    <source>
        <dbReference type="ARBA" id="ARBA00093218"/>
    </source>
</evidence>
<feature type="binding site" evidence="12">
    <location>
        <begin position="68"/>
        <end position="69"/>
    </location>
    <ligand>
        <name>ITP</name>
        <dbReference type="ChEBI" id="CHEBI:61402"/>
    </ligand>
</feature>
<comment type="catalytic activity">
    <reaction evidence="11">
        <text>N(6)-hydroxy-dATP + H2O = N(6)-hydroxy-dAMP + diphosphate + H(+)</text>
        <dbReference type="Rhea" id="RHEA:83971"/>
        <dbReference type="ChEBI" id="CHEBI:15377"/>
        <dbReference type="ChEBI" id="CHEBI:15378"/>
        <dbReference type="ChEBI" id="CHEBI:33019"/>
        <dbReference type="ChEBI" id="CHEBI:233529"/>
        <dbReference type="ChEBI" id="CHEBI:233530"/>
    </reaction>
    <physiologicalReaction direction="left-to-right" evidence="11">
        <dbReference type="Rhea" id="RHEA:83972"/>
    </physiologicalReaction>
</comment>
<feature type="binding site" evidence="12">
    <location>
        <begin position="144"/>
        <end position="147"/>
    </location>
    <ligand>
        <name>ITP</name>
        <dbReference type="ChEBI" id="CHEBI:61402"/>
    </ligand>
</feature>
<keyword evidence="4 12" id="KW-0547">Nucleotide-binding</keyword>
<dbReference type="FunFam" id="3.90.950.10:FF:000003">
    <property type="entry name" value="Inosine triphosphate pyrophosphatase"/>
    <property type="match status" value="1"/>
</dbReference>
<evidence type="ECO:0000256" key="8">
    <source>
        <dbReference type="ARBA" id="ARBA00054940"/>
    </source>
</evidence>
<keyword evidence="5 12" id="KW-0378">Hydrolase</keyword>
<evidence type="ECO:0000313" key="14">
    <source>
        <dbReference type="EMBL" id="KAG2183537.1"/>
    </source>
</evidence>
<comment type="catalytic activity">
    <reaction evidence="12">
        <text>XTP + H2O = XMP + diphosphate + H(+)</text>
        <dbReference type="Rhea" id="RHEA:28610"/>
        <dbReference type="ChEBI" id="CHEBI:15377"/>
        <dbReference type="ChEBI" id="CHEBI:15378"/>
        <dbReference type="ChEBI" id="CHEBI:33019"/>
        <dbReference type="ChEBI" id="CHEBI:57464"/>
        <dbReference type="ChEBI" id="CHEBI:61314"/>
        <dbReference type="EC" id="3.6.1.66"/>
    </reaction>
</comment>
<dbReference type="GO" id="GO:0009117">
    <property type="term" value="P:nucleotide metabolic process"/>
    <property type="evidence" value="ECO:0007669"/>
    <property type="project" value="UniProtKB-KW"/>
</dbReference>
<dbReference type="GO" id="GO:0046872">
    <property type="term" value="F:metal ion binding"/>
    <property type="evidence" value="ECO:0007669"/>
    <property type="project" value="UniProtKB-KW"/>
</dbReference>
<feature type="binding site" evidence="12">
    <location>
        <position position="68"/>
    </location>
    <ligand>
        <name>Mg(2+)</name>
        <dbReference type="ChEBI" id="CHEBI:18420"/>
    </ligand>
</feature>
<evidence type="ECO:0000256" key="2">
    <source>
        <dbReference type="ARBA" id="ARBA00022490"/>
    </source>
</evidence>
<dbReference type="GO" id="GO:0036220">
    <property type="term" value="F:ITP diphosphatase activity"/>
    <property type="evidence" value="ECO:0007669"/>
    <property type="project" value="UniProtKB-UniRule"/>
</dbReference>
<dbReference type="HAMAP" id="MF_03148">
    <property type="entry name" value="HAM1_NTPase"/>
    <property type="match status" value="1"/>
</dbReference>
<dbReference type="PANTHER" id="PTHR11067">
    <property type="entry name" value="INOSINE TRIPHOSPHATE PYROPHOSPHATASE/HAM1 PROTEIN"/>
    <property type="match status" value="1"/>
</dbReference>
<proteinExistence type="inferred from homology"/>
<keyword evidence="12" id="KW-0539">Nucleus</keyword>
<comment type="function">
    <text evidence="8">Pyrophosphatase that hydrolyzes the non-canonical purine nucleotides inosine triphosphate (ITP), deoxyinosine triphosphate (dITP) as well as 2'-deoxy-N-6-hydroxylaminopurine triphosphate (dHAPTP) and xanthosine 5'-triphosphate (XTP) to their respective monophosphate derivatives. The enzyme does not distinguish between the deoxy- and ribose forms. Probably excludes non-canonical purines from RNA and DNA precursor pools, thus preventing their incorporation into RNA and DNA and avoiding chromosomal lesions.</text>
</comment>
<feature type="binding site" evidence="12">
    <location>
        <begin position="172"/>
        <end position="173"/>
    </location>
    <ligand>
        <name>ITP</name>
        <dbReference type="ChEBI" id="CHEBI:61402"/>
    </ligand>
</feature>
<keyword evidence="12" id="KW-0464">Manganese</keyword>
<dbReference type="GO" id="GO:0005634">
    <property type="term" value="C:nucleus"/>
    <property type="evidence" value="ECO:0007669"/>
    <property type="project" value="UniProtKB-SubCell"/>
</dbReference>
<dbReference type="AlphaFoldDB" id="A0A8H7PZX9"/>
<evidence type="ECO:0000256" key="7">
    <source>
        <dbReference type="ARBA" id="ARBA00023080"/>
    </source>
</evidence>
<comment type="subunit">
    <text evidence="12">Homodimer.</text>
</comment>
<protein>
    <recommendedName>
        <fullName evidence="12">Inosine triphosphate pyrophosphatase</fullName>
        <shortName evidence="12">ITPase</shortName>
        <shortName evidence="12">Inosine triphosphatase</shortName>
        <ecNumber evidence="12">3.6.1.66</ecNumber>
    </recommendedName>
    <alternativeName>
        <fullName evidence="12">Non-canonical purine NTP pyrophosphatase</fullName>
    </alternativeName>
    <alternativeName>
        <fullName evidence="12">Non-standard purine NTP pyrophosphatase</fullName>
    </alternativeName>
    <alternativeName>
        <fullName evidence="12">Nucleoside-triphosphate diphosphatase</fullName>
    </alternativeName>
    <alternativeName>
        <fullName evidence="12">Nucleoside-triphosphate pyrophosphatase</fullName>
        <shortName evidence="12">NTPase</shortName>
    </alternativeName>
    <alternativeName>
        <fullName evidence="12">XTP/dITP diphosphatase</fullName>
    </alternativeName>
</protein>
<feature type="binding site" evidence="12">
    <location>
        <position position="167"/>
    </location>
    <ligand>
        <name>ITP</name>
        <dbReference type="ChEBI" id="CHEBI:61402"/>
    </ligand>
</feature>
<dbReference type="Gene3D" id="3.90.950.10">
    <property type="match status" value="1"/>
</dbReference>
<dbReference type="InterPro" id="IPR027502">
    <property type="entry name" value="ITPase"/>
</dbReference>
<dbReference type="InterPro" id="IPR002637">
    <property type="entry name" value="RdgB/HAM1"/>
</dbReference>
<dbReference type="GO" id="GO:0035870">
    <property type="term" value="F:dITP diphosphatase activity"/>
    <property type="evidence" value="ECO:0007669"/>
    <property type="project" value="UniProtKB-UniRule"/>
</dbReference>
<keyword evidence="3 12" id="KW-0479">Metal-binding</keyword>
<keyword evidence="2 12" id="KW-0963">Cytoplasm</keyword>
<dbReference type="Proteomes" id="UP000654370">
    <property type="component" value="Unassembled WGS sequence"/>
</dbReference>
<name>A0A8H7PZX9_MORIS</name>
<comment type="function">
    <text evidence="12">Pyrophosphatase that hydrolyzes non-canonical purine nucleotides such as inosine triphosphate (ITP), deoxyinosine triphosphate (dITP) or xanthosine 5'-triphosphate (XTP) to their respective monophosphate derivatives. The enzyme does not distinguish between the deoxy- and ribose forms. Probably excludes non-canonical purines from RNA and DNA precursor pools, thus preventing their incorporation into RNA and DNA and avoiding chromosomal lesions.</text>
</comment>
<keyword evidence="7 12" id="KW-0546">Nucleotide metabolism</keyword>
<evidence type="ECO:0000313" key="15">
    <source>
        <dbReference type="Proteomes" id="UP000654370"/>
    </source>
</evidence>
<comment type="subcellular location">
    <subcellularLocation>
        <location evidence="12">Cytoplasm</location>
    </subcellularLocation>
    <subcellularLocation>
        <location evidence="12">Nucleus</location>
    </subcellularLocation>
</comment>
<dbReference type="GO" id="GO:0005737">
    <property type="term" value="C:cytoplasm"/>
    <property type="evidence" value="ECO:0007669"/>
    <property type="project" value="UniProtKB-SubCell"/>
</dbReference>
<dbReference type="CDD" id="cd00515">
    <property type="entry name" value="HAM1"/>
    <property type="match status" value="1"/>
</dbReference>
<dbReference type="OrthoDB" id="6288734at2759"/>
<feature type="binding site" evidence="12">
    <location>
        <position position="52"/>
    </location>
    <ligand>
        <name>ITP</name>
        <dbReference type="ChEBI" id="CHEBI:61402"/>
    </ligand>
</feature>
<dbReference type="GO" id="GO:0000166">
    <property type="term" value="F:nucleotide binding"/>
    <property type="evidence" value="ECO:0007669"/>
    <property type="project" value="UniProtKB-KW"/>
</dbReference>
<dbReference type="InterPro" id="IPR029001">
    <property type="entry name" value="ITPase-like_fam"/>
</dbReference>
<evidence type="ECO:0000256" key="13">
    <source>
        <dbReference type="RuleBase" id="RU003781"/>
    </source>
</evidence>
<dbReference type="GO" id="GO:0009204">
    <property type="term" value="P:deoxyribonucleoside triphosphate catabolic process"/>
    <property type="evidence" value="ECO:0007669"/>
    <property type="project" value="UniProtKB-UniRule"/>
</dbReference>
<keyword evidence="6 12" id="KW-0460">Magnesium</keyword>
<evidence type="ECO:0000256" key="3">
    <source>
        <dbReference type="ARBA" id="ARBA00022723"/>
    </source>
</evidence>
<comment type="catalytic activity">
    <reaction evidence="10">
        <text>dITP + H2O = dIMP + diphosphate + H(+)</text>
        <dbReference type="Rhea" id="RHEA:28342"/>
        <dbReference type="ChEBI" id="CHEBI:15377"/>
        <dbReference type="ChEBI" id="CHEBI:15378"/>
        <dbReference type="ChEBI" id="CHEBI:33019"/>
        <dbReference type="ChEBI" id="CHEBI:61194"/>
        <dbReference type="ChEBI" id="CHEBI:61382"/>
        <dbReference type="EC" id="3.6.1.66"/>
    </reaction>
    <physiologicalReaction direction="left-to-right" evidence="10">
        <dbReference type="Rhea" id="RHEA:28343"/>
    </physiologicalReaction>
</comment>
<gene>
    <name evidence="14" type="ORF">INT43_006543</name>
</gene>
<evidence type="ECO:0000256" key="6">
    <source>
        <dbReference type="ARBA" id="ARBA00022842"/>
    </source>
</evidence>
<organism evidence="14 15">
    <name type="scientific">Mortierella isabellina</name>
    <name type="common">Filamentous fungus</name>
    <name type="synonym">Umbelopsis isabellina</name>
    <dbReference type="NCBI Taxonomy" id="91625"/>
    <lineage>
        <taxon>Eukaryota</taxon>
        <taxon>Fungi</taxon>
        <taxon>Fungi incertae sedis</taxon>
        <taxon>Mucoromycota</taxon>
        <taxon>Mucoromycotina</taxon>
        <taxon>Umbelopsidomycetes</taxon>
        <taxon>Umbelopsidales</taxon>
        <taxon>Umbelopsidaceae</taxon>
        <taxon>Umbelopsis</taxon>
    </lineage>
</organism>
<feature type="binding site" evidence="12">
    <location>
        <begin position="12"/>
        <end position="17"/>
    </location>
    <ligand>
        <name>ITP</name>
        <dbReference type="ChEBI" id="CHEBI:61402"/>
    </ligand>
</feature>
<evidence type="ECO:0000256" key="1">
    <source>
        <dbReference type="ARBA" id="ARBA00008023"/>
    </source>
</evidence>